<evidence type="ECO:0000313" key="1">
    <source>
        <dbReference type="EMBL" id="KAF5939448.1"/>
    </source>
</evidence>
<accession>A0A7J7GJ96</accession>
<organism evidence="1 2">
    <name type="scientific">Camellia sinensis</name>
    <name type="common">Tea plant</name>
    <name type="synonym">Thea sinensis</name>
    <dbReference type="NCBI Taxonomy" id="4442"/>
    <lineage>
        <taxon>Eukaryota</taxon>
        <taxon>Viridiplantae</taxon>
        <taxon>Streptophyta</taxon>
        <taxon>Embryophyta</taxon>
        <taxon>Tracheophyta</taxon>
        <taxon>Spermatophyta</taxon>
        <taxon>Magnoliopsida</taxon>
        <taxon>eudicotyledons</taxon>
        <taxon>Gunneridae</taxon>
        <taxon>Pentapetalae</taxon>
        <taxon>asterids</taxon>
        <taxon>Ericales</taxon>
        <taxon>Theaceae</taxon>
        <taxon>Camellia</taxon>
    </lineage>
</organism>
<comment type="caution">
    <text evidence="1">The sequence shown here is derived from an EMBL/GenBank/DDBJ whole genome shotgun (WGS) entry which is preliminary data.</text>
</comment>
<sequence length="109" mass="12549">MSSLLRRFSLQNSIMRFHSLVHCLLETEQLLWASKSQLWQRMRLSLVSLPTFFDTNLPLTTTHSSSEIQNYRLQVQTLTELEVKIYARPKAAAVEKGEDGGRDRIRGGD</sequence>
<protein>
    <submittedName>
        <fullName evidence="1">Uncharacterized protein</fullName>
    </submittedName>
</protein>
<reference evidence="1 2" key="2">
    <citation type="submission" date="2020-07" db="EMBL/GenBank/DDBJ databases">
        <title>Genome assembly of wild tea tree DASZ reveals pedigree and selection history of tea varieties.</title>
        <authorList>
            <person name="Zhang W."/>
        </authorList>
    </citation>
    <scope>NUCLEOTIDE SEQUENCE [LARGE SCALE GENOMIC DNA]</scope>
    <source>
        <strain evidence="2">cv. G240</strain>
        <tissue evidence="1">Leaf</tissue>
    </source>
</reference>
<dbReference type="Proteomes" id="UP000593564">
    <property type="component" value="Unassembled WGS sequence"/>
</dbReference>
<name>A0A7J7GJ96_CAMSI</name>
<keyword evidence="2" id="KW-1185">Reference proteome</keyword>
<dbReference type="EMBL" id="JACBKZ010000011">
    <property type="protein sequence ID" value="KAF5939448.1"/>
    <property type="molecule type" value="Genomic_DNA"/>
</dbReference>
<gene>
    <name evidence="1" type="ORF">HYC85_023707</name>
</gene>
<reference evidence="2" key="1">
    <citation type="journal article" date="2020" name="Nat. Commun.">
        <title>Genome assembly of wild tea tree DASZ reveals pedigree and selection history of tea varieties.</title>
        <authorList>
            <person name="Zhang W."/>
            <person name="Zhang Y."/>
            <person name="Qiu H."/>
            <person name="Guo Y."/>
            <person name="Wan H."/>
            <person name="Zhang X."/>
            <person name="Scossa F."/>
            <person name="Alseekh S."/>
            <person name="Zhang Q."/>
            <person name="Wang P."/>
            <person name="Xu L."/>
            <person name="Schmidt M.H."/>
            <person name="Jia X."/>
            <person name="Li D."/>
            <person name="Zhu A."/>
            <person name="Guo F."/>
            <person name="Chen W."/>
            <person name="Ni D."/>
            <person name="Usadel B."/>
            <person name="Fernie A.R."/>
            <person name="Wen W."/>
        </authorList>
    </citation>
    <scope>NUCLEOTIDE SEQUENCE [LARGE SCALE GENOMIC DNA]</scope>
    <source>
        <strain evidence="2">cv. G240</strain>
    </source>
</reference>
<proteinExistence type="predicted"/>
<evidence type="ECO:0000313" key="2">
    <source>
        <dbReference type="Proteomes" id="UP000593564"/>
    </source>
</evidence>
<dbReference type="AlphaFoldDB" id="A0A7J7GJ96"/>